<evidence type="ECO:0000313" key="6">
    <source>
        <dbReference type="Proteomes" id="UP000308196"/>
    </source>
</evidence>
<gene>
    <name evidence="5" type="primary">sdiA</name>
    <name evidence="5" type="ORF">NCTC11429_03778</name>
</gene>
<evidence type="ECO:0000313" key="5">
    <source>
        <dbReference type="EMBL" id="VTR48897.1"/>
    </source>
</evidence>
<dbReference type="PANTHER" id="PTHR44688">
    <property type="entry name" value="DNA-BINDING TRANSCRIPTIONAL ACTIVATOR DEVR_DOSR"/>
    <property type="match status" value="1"/>
</dbReference>
<name>A0A4U9VRD7_9SPHI</name>
<organism evidence="5 6">
    <name type="scientific">Sphingobacterium thalpophilum</name>
    <dbReference type="NCBI Taxonomy" id="259"/>
    <lineage>
        <taxon>Bacteria</taxon>
        <taxon>Pseudomonadati</taxon>
        <taxon>Bacteroidota</taxon>
        <taxon>Sphingobacteriia</taxon>
        <taxon>Sphingobacteriales</taxon>
        <taxon>Sphingobacteriaceae</taxon>
        <taxon>Sphingobacterium</taxon>
    </lineage>
</organism>
<sequence>MKDKENQLVTSWDNYPEIFSPEKGIAHQLSLVDLIADFLFTGNYYYYIIDIIGQALSNLHPNILKTHGLAQMPETLNEIVELVHPDDMGFVIRAEEAAHRHILSVGIQHIQSLKCCYCFRMRVADGTYRLFHHQSISIVVDSKFRIVKSLNIHTDIEHITSVNNHIVTVMGIRGNNEFHQIVISDNKMLTTPGLKLTIREREILHYIAKGYSSEKIAETLDITTNTCRTHRKNLFRKIGCHSVASLIKKSTDLGLL</sequence>
<dbReference type="STRING" id="1123265.GCA_000686625_04617"/>
<dbReference type="SMART" id="SM00421">
    <property type="entry name" value="HTH_LUXR"/>
    <property type="match status" value="1"/>
</dbReference>
<dbReference type="GO" id="GO:0003677">
    <property type="term" value="F:DNA binding"/>
    <property type="evidence" value="ECO:0007669"/>
    <property type="project" value="UniProtKB-KW"/>
</dbReference>
<dbReference type="GeneID" id="78464422"/>
<dbReference type="EMBL" id="LR590484">
    <property type="protein sequence ID" value="VTR48897.1"/>
    <property type="molecule type" value="Genomic_DNA"/>
</dbReference>
<evidence type="ECO:0000256" key="1">
    <source>
        <dbReference type="ARBA" id="ARBA00023015"/>
    </source>
</evidence>
<dbReference type="SUPFAM" id="SSF46894">
    <property type="entry name" value="C-terminal effector domain of the bipartite response regulators"/>
    <property type="match status" value="1"/>
</dbReference>
<dbReference type="Pfam" id="PF00196">
    <property type="entry name" value="GerE"/>
    <property type="match status" value="1"/>
</dbReference>
<dbReference type="KEGG" id="stha:NCTC11429_03778"/>
<dbReference type="Gene3D" id="3.30.450.20">
    <property type="entry name" value="PAS domain"/>
    <property type="match status" value="1"/>
</dbReference>
<keyword evidence="2" id="KW-0238">DNA-binding</keyword>
<accession>A0A4U9VRD7</accession>
<keyword evidence="3" id="KW-0804">Transcription</keyword>
<dbReference type="GO" id="GO:0006355">
    <property type="term" value="P:regulation of DNA-templated transcription"/>
    <property type="evidence" value="ECO:0007669"/>
    <property type="project" value="InterPro"/>
</dbReference>
<dbReference type="Gene3D" id="1.10.10.10">
    <property type="entry name" value="Winged helix-like DNA-binding domain superfamily/Winged helix DNA-binding domain"/>
    <property type="match status" value="1"/>
</dbReference>
<evidence type="ECO:0000259" key="4">
    <source>
        <dbReference type="PROSITE" id="PS50043"/>
    </source>
</evidence>
<dbReference type="InterPro" id="IPR036388">
    <property type="entry name" value="WH-like_DNA-bd_sf"/>
</dbReference>
<dbReference type="PROSITE" id="PS50043">
    <property type="entry name" value="HTH_LUXR_2"/>
    <property type="match status" value="1"/>
</dbReference>
<dbReference type="CDD" id="cd06170">
    <property type="entry name" value="LuxR_C_like"/>
    <property type="match status" value="1"/>
</dbReference>
<dbReference type="PRINTS" id="PR00038">
    <property type="entry name" value="HTHLUXR"/>
</dbReference>
<dbReference type="AlphaFoldDB" id="A0A4U9VRD7"/>
<dbReference type="InterPro" id="IPR016032">
    <property type="entry name" value="Sig_transdc_resp-reg_C-effctor"/>
</dbReference>
<proteinExistence type="predicted"/>
<dbReference type="RefSeq" id="WP_028071203.1">
    <property type="nucleotide sequence ID" value="NZ_LR590484.1"/>
</dbReference>
<evidence type="ECO:0000256" key="3">
    <source>
        <dbReference type="ARBA" id="ARBA00023163"/>
    </source>
</evidence>
<dbReference type="PANTHER" id="PTHR44688:SF16">
    <property type="entry name" value="DNA-BINDING TRANSCRIPTIONAL ACTIVATOR DEVR_DOSR"/>
    <property type="match status" value="1"/>
</dbReference>
<keyword evidence="1" id="KW-0805">Transcription regulation</keyword>
<dbReference type="Proteomes" id="UP000308196">
    <property type="component" value="Chromosome"/>
</dbReference>
<reference evidence="5 6" key="1">
    <citation type="submission" date="2019-05" db="EMBL/GenBank/DDBJ databases">
        <authorList>
            <consortium name="Pathogen Informatics"/>
        </authorList>
    </citation>
    <scope>NUCLEOTIDE SEQUENCE [LARGE SCALE GENOMIC DNA]</scope>
    <source>
        <strain evidence="5 6">NCTC11429</strain>
    </source>
</reference>
<evidence type="ECO:0000256" key="2">
    <source>
        <dbReference type="ARBA" id="ARBA00023125"/>
    </source>
</evidence>
<feature type="domain" description="HTH luxR-type" evidence="4">
    <location>
        <begin position="189"/>
        <end position="254"/>
    </location>
</feature>
<protein>
    <submittedName>
        <fullName evidence="5">Regulatory protein SdiA</fullName>
    </submittedName>
</protein>
<dbReference type="InterPro" id="IPR000792">
    <property type="entry name" value="Tscrpt_reg_LuxR_C"/>
</dbReference>